<proteinExistence type="predicted"/>
<dbReference type="SUPFAM" id="SSF50475">
    <property type="entry name" value="FMN-binding split barrel"/>
    <property type="match status" value="1"/>
</dbReference>
<organism evidence="1 2">
    <name type="scientific">Candidatus Roizmanbacteria bacterium RIFCSPHIGHO2_01_FULL_39_12c</name>
    <dbReference type="NCBI Taxonomy" id="1802031"/>
    <lineage>
        <taxon>Bacteria</taxon>
        <taxon>Candidatus Roizmaniibacteriota</taxon>
    </lineage>
</organism>
<sequence length="153" mass="17891">MQKNKQKLLKYLRSQHTLYLATYDDESWSATVFYAIDDNLNIYFISEPSTKHAKAFKKNRVVSAAIADSRQKLTDKKIGVQLHGVVYEVTNKNNLKTILSLWHKFNPGFEDVVNLSNLIKKVIKSRFYQISPTLIKFFNEKIYGEEGFEIFKF</sequence>
<accession>A0A1F7GD06</accession>
<dbReference type="EMBL" id="MFZG01000019">
    <property type="protein sequence ID" value="OGK16705.1"/>
    <property type="molecule type" value="Genomic_DNA"/>
</dbReference>
<dbReference type="AlphaFoldDB" id="A0A1F7GD06"/>
<gene>
    <name evidence="1" type="ORF">A2774_00200</name>
</gene>
<protein>
    <submittedName>
        <fullName evidence="1">Uncharacterized protein</fullName>
    </submittedName>
</protein>
<reference evidence="1 2" key="1">
    <citation type="journal article" date="2016" name="Nat. Commun.">
        <title>Thousands of microbial genomes shed light on interconnected biogeochemical processes in an aquifer system.</title>
        <authorList>
            <person name="Anantharaman K."/>
            <person name="Brown C.T."/>
            <person name="Hug L.A."/>
            <person name="Sharon I."/>
            <person name="Castelle C.J."/>
            <person name="Probst A.J."/>
            <person name="Thomas B.C."/>
            <person name="Singh A."/>
            <person name="Wilkins M.J."/>
            <person name="Karaoz U."/>
            <person name="Brodie E.L."/>
            <person name="Williams K.H."/>
            <person name="Hubbard S.S."/>
            <person name="Banfield J.F."/>
        </authorList>
    </citation>
    <scope>NUCLEOTIDE SEQUENCE [LARGE SCALE GENOMIC DNA]</scope>
</reference>
<evidence type="ECO:0000313" key="1">
    <source>
        <dbReference type="EMBL" id="OGK16705.1"/>
    </source>
</evidence>
<comment type="caution">
    <text evidence="1">The sequence shown here is derived from an EMBL/GenBank/DDBJ whole genome shotgun (WGS) entry which is preliminary data.</text>
</comment>
<evidence type="ECO:0000313" key="2">
    <source>
        <dbReference type="Proteomes" id="UP000177208"/>
    </source>
</evidence>
<dbReference type="InterPro" id="IPR012349">
    <property type="entry name" value="Split_barrel_FMN-bd"/>
</dbReference>
<dbReference type="Gene3D" id="2.30.110.10">
    <property type="entry name" value="Electron Transport, Fmn-binding Protein, Chain A"/>
    <property type="match status" value="1"/>
</dbReference>
<dbReference type="Proteomes" id="UP000177208">
    <property type="component" value="Unassembled WGS sequence"/>
</dbReference>
<name>A0A1F7GD06_9BACT</name>